<dbReference type="Proteomes" id="UP001108240">
    <property type="component" value="Unplaced"/>
</dbReference>
<keyword evidence="2" id="KW-1185">Reference proteome</keyword>
<reference evidence="1" key="1">
    <citation type="submission" date="2025-08" db="UniProtKB">
        <authorList>
            <consortium name="Ensembl"/>
        </authorList>
    </citation>
    <scope>IDENTIFICATION</scope>
</reference>
<dbReference type="Ensembl" id="ENSCCRT00000137764.1">
    <property type="protein sequence ID" value="ENSCCRP00000134823.1"/>
    <property type="gene ID" value="ENSCCRG00000077229.1"/>
</dbReference>
<dbReference type="InterPro" id="IPR036179">
    <property type="entry name" value="Ig-like_dom_sf"/>
</dbReference>
<dbReference type="AlphaFoldDB" id="A0A9J7ZTM3"/>
<reference evidence="1" key="2">
    <citation type="submission" date="2025-09" db="UniProtKB">
        <authorList>
            <consortium name="Ensembl"/>
        </authorList>
    </citation>
    <scope>IDENTIFICATION</scope>
</reference>
<dbReference type="Gene3D" id="2.60.40.10">
    <property type="entry name" value="Immunoglobulins"/>
    <property type="match status" value="1"/>
</dbReference>
<protein>
    <submittedName>
        <fullName evidence="1">Uncharacterized protein</fullName>
    </submittedName>
</protein>
<sequence>MASEECRLKGAGLTFSSSFREVTLLLSVTQGLASLRMDFCNLRLPLLILAALGKNVTFKTTITSTQDFLTITWNFNKNSVIAPIITSVLVTNTINIDKKYASRIIYSNTTCELQLGPLVKEDEGEYNLNIVTIRGESLSGQIDLEVLGSSL</sequence>
<name>A0A9J7ZTM3_CYPCA</name>
<evidence type="ECO:0000313" key="2">
    <source>
        <dbReference type="Proteomes" id="UP001108240"/>
    </source>
</evidence>
<dbReference type="InterPro" id="IPR013783">
    <property type="entry name" value="Ig-like_fold"/>
</dbReference>
<evidence type="ECO:0000313" key="1">
    <source>
        <dbReference type="Ensembl" id="ENSCCRP00000134823.1"/>
    </source>
</evidence>
<dbReference type="SUPFAM" id="SSF48726">
    <property type="entry name" value="Immunoglobulin"/>
    <property type="match status" value="1"/>
</dbReference>
<accession>A0A9J7ZTM3</accession>
<organism evidence="1 2">
    <name type="scientific">Cyprinus carpio carpio</name>
    <dbReference type="NCBI Taxonomy" id="630221"/>
    <lineage>
        <taxon>Eukaryota</taxon>
        <taxon>Metazoa</taxon>
        <taxon>Chordata</taxon>
        <taxon>Craniata</taxon>
        <taxon>Vertebrata</taxon>
        <taxon>Euteleostomi</taxon>
        <taxon>Actinopterygii</taxon>
        <taxon>Neopterygii</taxon>
        <taxon>Teleostei</taxon>
        <taxon>Ostariophysi</taxon>
        <taxon>Cypriniformes</taxon>
        <taxon>Cyprinidae</taxon>
        <taxon>Cyprininae</taxon>
        <taxon>Cyprinus</taxon>
    </lineage>
</organism>
<proteinExistence type="predicted"/>